<dbReference type="STRING" id="1844006.PhaeoP97_03115"/>
<accession>A0A1L3I8Q1</accession>
<protein>
    <submittedName>
        <fullName evidence="1">Uncharacterized protein</fullName>
    </submittedName>
</protein>
<gene>
    <name evidence="1" type="ORF">PhaeoP97_03115</name>
</gene>
<name>A0A1L3I8Q1_9RHOB</name>
<proteinExistence type="predicted"/>
<dbReference type="AlphaFoldDB" id="A0A1L3I8Q1"/>
<dbReference type="EMBL" id="CP016364">
    <property type="protein sequence ID" value="APG48487.1"/>
    <property type="molecule type" value="Genomic_DNA"/>
</dbReference>
<dbReference type="Proteomes" id="UP000183859">
    <property type="component" value="Chromosome"/>
</dbReference>
<dbReference type="KEGG" id="php:PhaeoP97_03115"/>
<evidence type="ECO:0000313" key="1">
    <source>
        <dbReference type="EMBL" id="APG48487.1"/>
    </source>
</evidence>
<sequence>MRMACLGVRYAKMGDFDCGTGPIVTAVLCRLDCRGICHRLVSYQYVPRTEI</sequence>
<keyword evidence="2" id="KW-1185">Reference proteome</keyword>
<evidence type="ECO:0000313" key="2">
    <source>
        <dbReference type="Proteomes" id="UP000183859"/>
    </source>
</evidence>
<reference evidence="2" key="1">
    <citation type="submission" date="2016-07" db="EMBL/GenBank/DDBJ databases">
        <title>Phaeobacter portensis sp. nov., a tropodithietic acid producing bacterium isolated from a German harbor.</title>
        <authorList>
            <person name="Freese H.M."/>
            <person name="Bunk B."/>
            <person name="Breider S."/>
            <person name="Brinkhoff T."/>
        </authorList>
    </citation>
    <scope>NUCLEOTIDE SEQUENCE [LARGE SCALE GENOMIC DNA]</scope>
    <source>
        <strain evidence="2">P97</strain>
    </source>
</reference>
<organism evidence="1 2">
    <name type="scientific">Phaeobacter porticola</name>
    <dbReference type="NCBI Taxonomy" id="1844006"/>
    <lineage>
        <taxon>Bacteria</taxon>
        <taxon>Pseudomonadati</taxon>
        <taxon>Pseudomonadota</taxon>
        <taxon>Alphaproteobacteria</taxon>
        <taxon>Rhodobacterales</taxon>
        <taxon>Roseobacteraceae</taxon>
        <taxon>Phaeobacter</taxon>
    </lineage>
</organism>